<dbReference type="OrthoDB" id="1751945at2759"/>
<evidence type="ECO:0000313" key="1">
    <source>
        <dbReference type="EMBL" id="KAD7476880.1"/>
    </source>
</evidence>
<name>A0A5N6PZM1_9ASTR</name>
<gene>
    <name evidence="1" type="ORF">E3N88_00016</name>
</gene>
<keyword evidence="2" id="KW-1185">Reference proteome</keyword>
<evidence type="ECO:0000313" key="2">
    <source>
        <dbReference type="Proteomes" id="UP000326396"/>
    </source>
</evidence>
<accession>A0A5N6PZM1</accession>
<dbReference type="Proteomes" id="UP000326396">
    <property type="component" value="Linkage Group LG1"/>
</dbReference>
<sequence length="175" mass="19861">MDEKLKGKVGVLNLKNSVNNISKQQIKTIIGMGFKPFLSLAFDTISTRLAHWLVSNYNCDRDELNAGNHIIKIASGTVKDVLGTLLGKITVNEKKKKKPRIEYPKKSRIVKDVLEQLKKGKLLVSNRSETRTMSLVAYNIFVHPAFLKEPLGEFRYALAGRAWNNKVEYIFLVMI</sequence>
<organism evidence="1 2">
    <name type="scientific">Mikania micrantha</name>
    <name type="common">bitter vine</name>
    <dbReference type="NCBI Taxonomy" id="192012"/>
    <lineage>
        <taxon>Eukaryota</taxon>
        <taxon>Viridiplantae</taxon>
        <taxon>Streptophyta</taxon>
        <taxon>Embryophyta</taxon>
        <taxon>Tracheophyta</taxon>
        <taxon>Spermatophyta</taxon>
        <taxon>Magnoliopsida</taxon>
        <taxon>eudicotyledons</taxon>
        <taxon>Gunneridae</taxon>
        <taxon>Pentapetalae</taxon>
        <taxon>asterids</taxon>
        <taxon>campanulids</taxon>
        <taxon>Asterales</taxon>
        <taxon>Asteraceae</taxon>
        <taxon>Asteroideae</taxon>
        <taxon>Heliantheae alliance</taxon>
        <taxon>Eupatorieae</taxon>
        <taxon>Mikania</taxon>
    </lineage>
</organism>
<dbReference type="EMBL" id="SZYD01000001">
    <property type="protein sequence ID" value="KAD7476880.1"/>
    <property type="molecule type" value="Genomic_DNA"/>
</dbReference>
<protein>
    <submittedName>
        <fullName evidence="1">Uncharacterized protein</fullName>
    </submittedName>
</protein>
<dbReference type="AlphaFoldDB" id="A0A5N6PZM1"/>
<proteinExistence type="predicted"/>
<comment type="caution">
    <text evidence="1">The sequence shown here is derived from an EMBL/GenBank/DDBJ whole genome shotgun (WGS) entry which is preliminary data.</text>
</comment>
<reference evidence="1 2" key="1">
    <citation type="submission" date="2019-05" db="EMBL/GenBank/DDBJ databases">
        <title>Mikania micrantha, genome provides insights into the molecular mechanism of rapid growth.</title>
        <authorList>
            <person name="Liu B."/>
        </authorList>
    </citation>
    <scope>NUCLEOTIDE SEQUENCE [LARGE SCALE GENOMIC DNA]</scope>
    <source>
        <strain evidence="1">NLD-2019</strain>
        <tissue evidence="1">Leaf</tissue>
    </source>
</reference>